<dbReference type="Proteomes" id="UP000681027">
    <property type="component" value="Unassembled WGS sequence"/>
</dbReference>
<accession>A0ABS5NSX6</accession>
<dbReference type="CDD" id="cd06225">
    <property type="entry name" value="HAMP"/>
    <property type="match status" value="1"/>
</dbReference>
<evidence type="ECO:0000256" key="2">
    <source>
        <dbReference type="ARBA" id="ARBA00022475"/>
    </source>
</evidence>
<keyword evidence="7" id="KW-0812">Transmembrane</keyword>
<dbReference type="CDD" id="cd11386">
    <property type="entry name" value="MCP_signal"/>
    <property type="match status" value="1"/>
</dbReference>
<dbReference type="SUPFAM" id="SSF58104">
    <property type="entry name" value="Methyl-accepting chemotaxis protein (MCP) signaling domain"/>
    <property type="match status" value="1"/>
</dbReference>
<dbReference type="InterPro" id="IPR003660">
    <property type="entry name" value="HAMP_dom"/>
</dbReference>
<feature type="domain" description="Methyl-accepting transducer" evidence="8">
    <location>
        <begin position="294"/>
        <end position="530"/>
    </location>
</feature>
<feature type="transmembrane region" description="Helical" evidence="7">
    <location>
        <begin position="12"/>
        <end position="34"/>
    </location>
</feature>
<comment type="subcellular location">
    <subcellularLocation>
        <location evidence="1">Cell membrane</location>
    </subcellularLocation>
</comment>
<keyword evidence="3 7" id="KW-0472">Membrane</keyword>
<keyword evidence="11" id="KW-1185">Reference proteome</keyword>
<dbReference type="PANTHER" id="PTHR32089:SF112">
    <property type="entry name" value="LYSOZYME-LIKE PROTEIN-RELATED"/>
    <property type="match status" value="1"/>
</dbReference>
<gene>
    <name evidence="10" type="ORF">KHA94_10150</name>
</gene>
<evidence type="ECO:0000256" key="6">
    <source>
        <dbReference type="PROSITE-ProRule" id="PRU00284"/>
    </source>
</evidence>
<evidence type="ECO:0000256" key="3">
    <source>
        <dbReference type="ARBA" id="ARBA00023136"/>
    </source>
</evidence>
<evidence type="ECO:0000259" key="9">
    <source>
        <dbReference type="PROSITE" id="PS50885"/>
    </source>
</evidence>
<feature type="transmembrane region" description="Helical" evidence="7">
    <location>
        <begin position="199"/>
        <end position="221"/>
    </location>
</feature>
<evidence type="ECO:0000259" key="8">
    <source>
        <dbReference type="PROSITE" id="PS50111"/>
    </source>
</evidence>
<dbReference type="PANTHER" id="PTHR32089">
    <property type="entry name" value="METHYL-ACCEPTING CHEMOTAXIS PROTEIN MCPB"/>
    <property type="match status" value="1"/>
</dbReference>
<protein>
    <submittedName>
        <fullName evidence="10">Methyl-accepting chemotaxis protein</fullName>
    </submittedName>
</protein>
<dbReference type="SMART" id="SM00283">
    <property type="entry name" value="MA"/>
    <property type="match status" value="1"/>
</dbReference>
<dbReference type="PROSITE" id="PS50885">
    <property type="entry name" value="HAMP"/>
    <property type="match status" value="1"/>
</dbReference>
<name>A0ABS5NSX6_9BACI</name>
<dbReference type="Pfam" id="PF00672">
    <property type="entry name" value="HAMP"/>
    <property type="match status" value="1"/>
</dbReference>
<sequence length="581" mass="63327">MFNKKSFIFKNLFFSITMIICIGILITASCFFVLTGTMKATILDEAKTLATTWGEKLDVDVVLDAKDAEDFTSDSQKELTEFLDSISMNNPKVAQAYLFTTELVDGSKTPILASPTHIIEFTTADGLGVGDPLPQPDRIVQGVKDLLTTQKLVSTDIYSDDIGTWVTELYPLKNSEGEIFAYFGLDFDASAIKAAQKRLILVSISILLPGLIIAVILQIIFTKRGFQPLHELMNGLKQVSSGNFTIQLKKTGSDELGILNQSFNQMVKDVSKMILKVKESAERIKVSSDLLNKTALSTDKHSSEITQVTEEMSMAITSQENSISDTAVAIDEVTRAIQYIATSSTQVSTVSQNMDEVTGKGNLSVQHLEEQINVIGKRFELTTNSIQSLKSRSMEIGKLLDIITGIAEQTNLLALNAAIEAARAGEAGKGFSVVAEEVRKLAEESNQSANSIASLISEIQSETEEAFSLMEKGNIEIQKGTELVENTGEIFNRIKDYSNDVSTTIIQVSGSAQEISASAEEIAATAEELKNIAQSNTSFSNHISENARQHQDSVSSLIDSSDSLNRLASELEMLVKDFTVS</sequence>
<comment type="similarity">
    <text evidence="5">Belongs to the methyl-accepting chemotaxis (MCP) protein family.</text>
</comment>
<evidence type="ECO:0000313" key="10">
    <source>
        <dbReference type="EMBL" id="MBS4190544.1"/>
    </source>
</evidence>
<evidence type="ECO:0000256" key="1">
    <source>
        <dbReference type="ARBA" id="ARBA00004236"/>
    </source>
</evidence>
<dbReference type="RefSeq" id="WP_213101980.1">
    <property type="nucleotide sequence ID" value="NZ_JAGYPM010000002.1"/>
</dbReference>
<dbReference type="InterPro" id="IPR004089">
    <property type="entry name" value="MCPsignal_dom"/>
</dbReference>
<keyword evidence="7" id="KW-1133">Transmembrane helix</keyword>
<feature type="domain" description="HAMP" evidence="9">
    <location>
        <begin position="223"/>
        <end position="275"/>
    </location>
</feature>
<dbReference type="SMART" id="SM00304">
    <property type="entry name" value="HAMP"/>
    <property type="match status" value="1"/>
</dbReference>
<dbReference type="PROSITE" id="PS50111">
    <property type="entry name" value="CHEMOTAXIS_TRANSDUC_2"/>
    <property type="match status" value="1"/>
</dbReference>
<evidence type="ECO:0000256" key="7">
    <source>
        <dbReference type="SAM" id="Phobius"/>
    </source>
</evidence>
<proteinExistence type="inferred from homology"/>
<dbReference type="PROSITE" id="PS51257">
    <property type="entry name" value="PROKAR_LIPOPROTEIN"/>
    <property type="match status" value="1"/>
</dbReference>
<evidence type="ECO:0000313" key="11">
    <source>
        <dbReference type="Proteomes" id="UP000681027"/>
    </source>
</evidence>
<dbReference type="Gene3D" id="1.10.287.950">
    <property type="entry name" value="Methyl-accepting chemotaxis protein"/>
    <property type="match status" value="1"/>
</dbReference>
<dbReference type="Pfam" id="PF00015">
    <property type="entry name" value="MCPsignal"/>
    <property type="match status" value="1"/>
</dbReference>
<comment type="caution">
    <text evidence="10">The sequence shown here is derived from an EMBL/GenBank/DDBJ whole genome shotgun (WGS) entry which is preliminary data.</text>
</comment>
<reference evidence="10 11" key="1">
    <citation type="submission" date="2021-05" db="EMBL/GenBank/DDBJ databases">
        <title>Novel Bacillus species.</title>
        <authorList>
            <person name="Liu G."/>
        </authorList>
    </citation>
    <scope>NUCLEOTIDE SEQUENCE [LARGE SCALE GENOMIC DNA]</scope>
    <source>
        <strain evidence="10 11">FJAT-49705</strain>
    </source>
</reference>
<keyword evidence="2" id="KW-1003">Cell membrane</keyword>
<evidence type="ECO:0000256" key="4">
    <source>
        <dbReference type="ARBA" id="ARBA00023224"/>
    </source>
</evidence>
<dbReference type="EMBL" id="JAGYPM010000002">
    <property type="protein sequence ID" value="MBS4190544.1"/>
    <property type="molecule type" value="Genomic_DNA"/>
</dbReference>
<evidence type="ECO:0000256" key="5">
    <source>
        <dbReference type="ARBA" id="ARBA00029447"/>
    </source>
</evidence>
<keyword evidence="4 6" id="KW-0807">Transducer</keyword>
<organism evidence="10 11">
    <name type="scientific">Cytobacillus citreus</name>
    <dbReference type="NCBI Taxonomy" id="2833586"/>
    <lineage>
        <taxon>Bacteria</taxon>
        <taxon>Bacillati</taxon>
        <taxon>Bacillota</taxon>
        <taxon>Bacilli</taxon>
        <taxon>Bacillales</taxon>
        <taxon>Bacillaceae</taxon>
        <taxon>Cytobacillus</taxon>
    </lineage>
</organism>